<dbReference type="Gene3D" id="2.40.30.10">
    <property type="entry name" value="Translation factors"/>
    <property type="match status" value="1"/>
</dbReference>
<dbReference type="EMBL" id="SOAU01000001">
    <property type="protein sequence ID" value="TDT17934.1"/>
    <property type="molecule type" value="Genomic_DNA"/>
</dbReference>
<dbReference type="Pfam" id="PF10615">
    <property type="entry name" value="DUF2470"/>
    <property type="match status" value="1"/>
</dbReference>
<dbReference type="Proteomes" id="UP000294558">
    <property type="component" value="Unassembled WGS sequence"/>
</dbReference>
<keyword evidence="3" id="KW-1185">Reference proteome</keyword>
<dbReference type="Pfam" id="PF08021">
    <property type="entry name" value="FAD_binding_9"/>
    <property type="match status" value="1"/>
</dbReference>
<protein>
    <submittedName>
        <fullName evidence="2">NADPH-dependent ferric siderophore reductase</fullName>
    </submittedName>
</protein>
<dbReference type="InterPro" id="IPR007037">
    <property type="entry name" value="SIP_rossman_dom"/>
</dbReference>
<dbReference type="PROSITE" id="PS51384">
    <property type="entry name" value="FAD_FR"/>
    <property type="match status" value="1"/>
</dbReference>
<accession>A0A4R7I3V6</accession>
<dbReference type="InterPro" id="IPR019595">
    <property type="entry name" value="DUF2470"/>
</dbReference>
<dbReference type="SUPFAM" id="SSF52343">
    <property type="entry name" value="Ferredoxin reductase-like, C-terminal NADP-linked domain"/>
    <property type="match status" value="1"/>
</dbReference>
<dbReference type="InterPro" id="IPR017927">
    <property type="entry name" value="FAD-bd_FR_type"/>
</dbReference>
<dbReference type="Gene3D" id="3.20.180.10">
    <property type="entry name" value="PNP-oxidase-like"/>
    <property type="match status" value="1"/>
</dbReference>
<evidence type="ECO:0000313" key="3">
    <source>
        <dbReference type="Proteomes" id="UP000294558"/>
    </source>
</evidence>
<dbReference type="Gene3D" id="3.40.50.80">
    <property type="entry name" value="Nucleotide-binding domain of ferredoxin-NADP reductase (FNR) module"/>
    <property type="match status" value="1"/>
</dbReference>
<dbReference type="GO" id="GO:0016491">
    <property type="term" value="F:oxidoreductase activity"/>
    <property type="evidence" value="ECO:0007669"/>
    <property type="project" value="InterPro"/>
</dbReference>
<name>A0A4R7I3V6_9ACTN</name>
<reference evidence="2 3" key="1">
    <citation type="submission" date="2019-03" db="EMBL/GenBank/DDBJ databases">
        <title>Sequencing the genomes of 1000 actinobacteria strains.</title>
        <authorList>
            <person name="Klenk H.-P."/>
        </authorList>
    </citation>
    <scope>NUCLEOTIDE SEQUENCE [LARGE SCALE GENOMIC DNA]</scope>
    <source>
        <strain evidence="2 3">DSM 18936</strain>
    </source>
</reference>
<comment type="caution">
    <text evidence="2">The sequence shown here is derived from an EMBL/GenBank/DDBJ whole genome shotgun (WGS) entry which is preliminary data.</text>
</comment>
<sequence>MSAMIAPLAPAVREQLDETLEHFNANHADTVLLVARHVAGAESALDAEIVDVDTAGATITVRAAGHELGGRIEFTQPVSTVADVQQQVLAAIGRAREVAGDAEPITSMERELATTATLPTFVTSVASVRTVTDEIREIVLAGGLDGFPSKGADQFVFVMVPTAEAPIHDGYTMAEWRDADVKPLGAYYTVRSHDAAAGSITLWAVLHGHADGVGGWAARCEPGDRVAVWGPREGMGAPTEARSVLLVADSSGAAAVASMVDDLAAAPDVAVDVVVETGDGAPLPFPERPGTDVEWLARGDAAPGTSGRLLDAVRARDLDPDGLVVFAAGESREMTAIRRHLRDAVGLNSTAVHAIAYWRRRVG</sequence>
<dbReference type="Pfam" id="PF04954">
    <property type="entry name" value="SIP"/>
    <property type="match status" value="1"/>
</dbReference>
<dbReference type="InterPro" id="IPR037119">
    <property type="entry name" value="Haem_oxidase_HugZ-like_sf"/>
</dbReference>
<dbReference type="AlphaFoldDB" id="A0A4R7I3V6"/>
<dbReference type="CDD" id="cd06193">
    <property type="entry name" value="siderophore_interacting"/>
    <property type="match status" value="1"/>
</dbReference>
<feature type="domain" description="FAD-binding FR-type" evidence="1">
    <location>
        <begin position="118"/>
        <end position="238"/>
    </location>
</feature>
<dbReference type="InterPro" id="IPR039261">
    <property type="entry name" value="FNR_nucleotide-bd"/>
</dbReference>
<evidence type="ECO:0000259" key="1">
    <source>
        <dbReference type="PROSITE" id="PS51384"/>
    </source>
</evidence>
<dbReference type="OrthoDB" id="9814826at2"/>
<dbReference type="PANTHER" id="PTHR30157:SF0">
    <property type="entry name" value="NADPH-DEPENDENT FERRIC-CHELATE REDUCTASE"/>
    <property type="match status" value="1"/>
</dbReference>
<dbReference type="InterPro" id="IPR013113">
    <property type="entry name" value="SIP_FAD-bd"/>
</dbReference>
<proteinExistence type="predicted"/>
<evidence type="ECO:0000313" key="2">
    <source>
        <dbReference type="EMBL" id="TDT17934.1"/>
    </source>
</evidence>
<dbReference type="PANTHER" id="PTHR30157">
    <property type="entry name" value="FERRIC REDUCTASE, NADPH-DEPENDENT"/>
    <property type="match status" value="1"/>
</dbReference>
<organism evidence="2 3">
    <name type="scientific">Ilumatobacter fluminis</name>
    <dbReference type="NCBI Taxonomy" id="467091"/>
    <lineage>
        <taxon>Bacteria</taxon>
        <taxon>Bacillati</taxon>
        <taxon>Actinomycetota</taxon>
        <taxon>Acidimicrobiia</taxon>
        <taxon>Acidimicrobiales</taxon>
        <taxon>Ilumatobacteraceae</taxon>
        <taxon>Ilumatobacter</taxon>
    </lineage>
</organism>
<dbReference type="InterPro" id="IPR039374">
    <property type="entry name" value="SIP_fam"/>
</dbReference>
<gene>
    <name evidence="2" type="ORF">BDK89_3547</name>
</gene>